<sequence length="191" mass="21752">MFFVGLTGGIASGKSTVTKLFIDNNVPVIDADTIARQVVEPGKKAWKKLKKEFGEDIFFKDGTLNRALLGKIIFENVEKRKKLNYITHPEIIKQMIISAVKLGFQGHPFVVLDIPLLFETGELVQLMHKIIVVSCTEKLQIERLCMRNNLTEEEAKLRISSQMSLDEKCQRADYVIDNSSSFEETITFRDK</sequence>
<evidence type="ECO:0000256" key="1">
    <source>
        <dbReference type="ARBA" id="ARBA00009018"/>
    </source>
</evidence>
<dbReference type="FunFam" id="3.40.50.300:FF:000485">
    <property type="entry name" value="Dephospho-CoA kinase CAB5"/>
    <property type="match status" value="1"/>
</dbReference>
<dbReference type="EMBL" id="AAZO01001818">
    <property type="status" value="NOT_ANNOTATED_CDS"/>
    <property type="molecule type" value="Genomic_DNA"/>
</dbReference>
<reference evidence="5" key="1">
    <citation type="submission" date="2007-04" db="EMBL/GenBank/DDBJ databases">
        <title>Annotation of Pediculus humanus corporis strain USDA.</title>
        <authorList>
            <person name="Kirkness E."/>
            <person name="Hannick L."/>
            <person name="Hass B."/>
            <person name="Bruggner R."/>
            <person name="Lawson D."/>
            <person name="Bidwell S."/>
            <person name="Joardar V."/>
            <person name="Caler E."/>
            <person name="Walenz B."/>
            <person name="Inman J."/>
            <person name="Schobel S."/>
            <person name="Galinsky K."/>
            <person name="Amedeo P."/>
            <person name="Strausberg R."/>
        </authorList>
    </citation>
    <scope>NUCLEOTIDE SEQUENCE</scope>
    <source>
        <strain evidence="5">USDA</strain>
    </source>
</reference>
<dbReference type="FunCoup" id="E0VFE3">
    <property type="interactions" value="761"/>
</dbReference>
<dbReference type="GO" id="GO:0005524">
    <property type="term" value="F:ATP binding"/>
    <property type="evidence" value="ECO:0007669"/>
    <property type="project" value="UniProtKB-KW"/>
</dbReference>
<gene>
    <name evidence="6" type="primary">8236489</name>
    <name evidence="5" type="ORF">Phum_PHUM155380</name>
</gene>
<dbReference type="InterPro" id="IPR001977">
    <property type="entry name" value="Depp_CoAkinase"/>
</dbReference>
<dbReference type="HOGENOM" id="CLU_057180_0_0_1"/>
<dbReference type="STRING" id="121224.E0VFE3"/>
<dbReference type="KEGG" id="phu:Phum_PHUM155380"/>
<dbReference type="EMBL" id="DS235111">
    <property type="protein sequence ID" value="EEB12099.1"/>
    <property type="molecule type" value="Genomic_DNA"/>
</dbReference>
<dbReference type="AlphaFoldDB" id="E0VFE3"/>
<dbReference type="Proteomes" id="UP000009046">
    <property type="component" value="Unassembled WGS sequence"/>
</dbReference>
<evidence type="ECO:0000256" key="3">
    <source>
        <dbReference type="ARBA" id="ARBA00022840"/>
    </source>
</evidence>
<dbReference type="GeneID" id="8236489"/>
<keyword evidence="7" id="KW-1185">Reference proteome</keyword>
<dbReference type="GO" id="GO:0004140">
    <property type="term" value="F:dephospho-CoA kinase activity"/>
    <property type="evidence" value="ECO:0007669"/>
    <property type="project" value="InterPro"/>
</dbReference>
<dbReference type="RefSeq" id="XP_002424837.1">
    <property type="nucleotide sequence ID" value="XM_002424792.1"/>
</dbReference>
<dbReference type="PANTHER" id="PTHR10695:SF46">
    <property type="entry name" value="BIFUNCTIONAL COENZYME A SYNTHASE-RELATED"/>
    <property type="match status" value="1"/>
</dbReference>
<dbReference type="GO" id="GO:0005737">
    <property type="term" value="C:cytoplasm"/>
    <property type="evidence" value="ECO:0007669"/>
    <property type="project" value="UniProtKB-ARBA"/>
</dbReference>
<evidence type="ECO:0000313" key="7">
    <source>
        <dbReference type="Proteomes" id="UP000009046"/>
    </source>
</evidence>
<evidence type="ECO:0000256" key="4">
    <source>
        <dbReference type="ARBA" id="ARBA00044157"/>
    </source>
</evidence>
<dbReference type="Pfam" id="PF01121">
    <property type="entry name" value="CoaE"/>
    <property type="match status" value="1"/>
</dbReference>
<dbReference type="VEuPathDB" id="VectorBase:PHUM155380"/>
<dbReference type="SUPFAM" id="SSF52540">
    <property type="entry name" value="P-loop containing nucleoside triphosphate hydrolases"/>
    <property type="match status" value="1"/>
</dbReference>
<organism>
    <name type="scientific">Pediculus humanus subsp. corporis</name>
    <name type="common">Body louse</name>
    <dbReference type="NCBI Taxonomy" id="121224"/>
    <lineage>
        <taxon>Eukaryota</taxon>
        <taxon>Metazoa</taxon>
        <taxon>Ecdysozoa</taxon>
        <taxon>Arthropoda</taxon>
        <taxon>Hexapoda</taxon>
        <taxon>Insecta</taxon>
        <taxon>Pterygota</taxon>
        <taxon>Neoptera</taxon>
        <taxon>Paraneoptera</taxon>
        <taxon>Psocodea</taxon>
        <taxon>Troctomorpha</taxon>
        <taxon>Phthiraptera</taxon>
        <taxon>Anoplura</taxon>
        <taxon>Pediculidae</taxon>
        <taxon>Pediculus</taxon>
    </lineage>
</organism>
<dbReference type="CDD" id="cd02022">
    <property type="entry name" value="DPCK"/>
    <property type="match status" value="1"/>
</dbReference>
<dbReference type="HAMAP" id="MF_00376">
    <property type="entry name" value="Dephospho_CoA_kinase"/>
    <property type="match status" value="1"/>
</dbReference>
<dbReference type="PANTHER" id="PTHR10695">
    <property type="entry name" value="DEPHOSPHO-COA KINASE-RELATED"/>
    <property type="match status" value="1"/>
</dbReference>
<dbReference type="OMA" id="CQMDIEQ"/>
<keyword evidence="5" id="KW-0808">Transferase</keyword>
<dbReference type="CTD" id="8236489"/>
<dbReference type="GO" id="GO:0015937">
    <property type="term" value="P:coenzyme A biosynthetic process"/>
    <property type="evidence" value="ECO:0007669"/>
    <property type="project" value="InterPro"/>
</dbReference>
<reference evidence="5" key="2">
    <citation type="submission" date="2007-04" db="EMBL/GenBank/DDBJ databases">
        <title>The genome of the human body louse.</title>
        <authorList>
            <consortium name="The Human Body Louse Genome Consortium"/>
            <person name="Kirkness E."/>
            <person name="Walenz B."/>
            <person name="Hass B."/>
            <person name="Bruggner R."/>
            <person name="Strausberg R."/>
        </authorList>
    </citation>
    <scope>NUCLEOTIDE SEQUENCE</scope>
    <source>
        <strain evidence="5">USDA</strain>
    </source>
</reference>
<dbReference type="Gene3D" id="3.40.50.300">
    <property type="entry name" value="P-loop containing nucleotide triphosphate hydrolases"/>
    <property type="match status" value="1"/>
</dbReference>
<dbReference type="OrthoDB" id="247245at2759"/>
<keyword evidence="3" id="KW-0067">ATP-binding</keyword>
<name>E0VFE3_PEDHC</name>
<reference evidence="6" key="3">
    <citation type="submission" date="2021-02" db="UniProtKB">
        <authorList>
            <consortium name="EnsemblMetazoa"/>
        </authorList>
    </citation>
    <scope>IDENTIFICATION</scope>
    <source>
        <strain evidence="6">USDA</strain>
    </source>
</reference>
<keyword evidence="2" id="KW-0547">Nucleotide-binding</keyword>
<proteinExistence type="inferred from homology"/>
<dbReference type="PROSITE" id="PS51219">
    <property type="entry name" value="DPCK"/>
    <property type="match status" value="1"/>
</dbReference>
<dbReference type="NCBIfam" id="TIGR00152">
    <property type="entry name" value="dephospho-CoA kinase"/>
    <property type="match status" value="1"/>
</dbReference>
<dbReference type="InterPro" id="IPR027417">
    <property type="entry name" value="P-loop_NTPase"/>
</dbReference>
<dbReference type="eggNOG" id="KOG3220">
    <property type="taxonomic scope" value="Eukaryota"/>
</dbReference>
<evidence type="ECO:0000313" key="5">
    <source>
        <dbReference type="EMBL" id="EEB12099.1"/>
    </source>
</evidence>
<comment type="similarity">
    <text evidence="1">Belongs to the CoaE family.</text>
</comment>
<dbReference type="InParanoid" id="E0VFE3"/>
<evidence type="ECO:0000313" key="6">
    <source>
        <dbReference type="EnsemblMetazoa" id="PHUM155380-PA"/>
    </source>
</evidence>
<dbReference type="EnsemblMetazoa" id="PHUM155380-RA">
    <property type="protein sequence ID" value="PHUM155380-PA"/>
    <property type="gene ID" value="PHUM155380"/>
</dbReference>
<keyword evidence="5" id="KW-0418">Kinase</keyword>
<protein>
    <recommendedName>
        <fullName evidence="4">Dephospho-CoA kinase domain-containing protein</fullName>
    </recommendedName>
</protein>
<evidence type="ECO:0000256" key="2">
    <source>
        <dbReference type="ARBA" id="ARBA00022741"/>
    </source>
</evidence>
<accession>E0VFE3</accession>